<reference evidence="2 3" key="1">
    <citation type="submission" date="2019-05" db="EMBL/GenBank/DDBJ databases">
        <title>Burkholderia sp. DHOD12, isolated from subtropical forest soil.</title>
        <authorList>
            <person name="Gao Z.-H."/>
            <person name="Qiu L.-H."/>
        </authorList>
    </citation>
    <scope>NUCLEOTIDE SEQUENCE [LARGE SCALE GENOMIC DNA]</scope>
    <source>
        <strain evidence="2 3">DHOD12</strain>
    </source>
</reference>
<protein>
    <submittedName>
        <fullName evidence="2">Spore protein O</fullName>
    </submittedName>
</protein>
<evidence type="ECO:0000313" key="3">
    <source>
        <dbReference type="Proteomes" id="UP000298656"/>
    </source>
</evidence>
<sequence length="391" mass="40392">MIGRLHARRRIQVLARPTVKPKYKKFDGSLVNVVRLIGALGAALVLFGCGGGGGSAAQTGTSAPAAASAPAASTQPIASAANVVLGYYDGTTESMTSAMSASTPVTAVSLDVILVATDGSLSGTLPSSLLSSDAAAGKASYASISNFGATDFDPDIGHGAMVTHRAATIQNIVALAKTANLTGINIDFEGIYPADRDAYTSFVTDLATQLHAIHSSLVLSVPAKTSDDPTNTWTWPFNYAAIGQSADIIQVMTYDENVPSRSPGPVAGSDWMLESLQYAASQIPASKILLGLPAYGYDWNLTAGGGTSVAYKEMPALLASTGATPQWDAATRSAYINYTASDSSAHQVWYETAQGLQAKAQFAKTLGLAGVSMWALGDEDATFWSAVTAGF</sequence>
<keyword evidence="3" id="KW-1185">Reference proteome</keyword>
<dbReference type="Gene3D" id="3.20.20.80">
    <property type="entry name" value="Glycosidases"/>
    <property type="match status" value="1"/>
</dbReference>
<organism evidence="2 3">
    <name type="scientific">Trinickia violacea</name>
    <dbReference type="NCBI Taxonomy" id="2571746"/>
    <lineage>
        <taxon>Bacteria</taxon>
        <taxon>Pseudomonadati</taxon>
        <taxon>Pseudomonadota</taxon>
        <taxon>Betaproteobacteria</taxon>
        <taxon>Burkholderiales</taxon>
        <taxon>Burkholderiaceae</taxon>
        <taxon>Trinickia</taxon>
    </lineage>
</organism>
<dbReference type="GO" id="GO:0008061">
    <property type="term" value="F:chitin binding"/>
    <property type="evidence" value="ECO:0007669"/>
    <property type="project" value="InterPro"/>
</dbReference>
<dbReference type="GO" id="GO:0005975">
    <property type="term" value="P:carbohydrate metabolic process"/>
    <property type="evidence" value="ECO:0007669"/>
    <property type="project" value="InterPro"/>
</dbReference>
<accession>A0A4P8IT40</accession>
<evidence type="ECO:0000259" key="1">
    <source>
        <dbReference type="PROSITE" id="PS51910"/>
    </source>
</evidence>
<dbReference type="OrthoDB" id="9775889at2"/>
<dbReference type="EMBL" id="CP040078">
    <property type="protein sequence ID" value="QCP52368.1"/>
    <property type="molecule type" value="Genomic_DNA"/>
</dbReference>
<dbReference type="PROSITE" id="PS51910">
    <property type="entry name" value="GH18_2"/>
    <property type="match status" value="1"/>
</dbReference>
<dbReference type="KEGG" id="tvl:FAZ95_24630"/>
<name>A0A4P8IT40_9BURK</name>
<gene>
    <name evidence="2" type="ORF">FAZ95_24630</name>
</gene>
<dbReference type="PANTHER" id="PTHR46066:SF2">
    <property type="entry name" value="CHITINASE DOMAIN-CONTAINING PROTEIN 1"/>
    <property type="match status" value="1"/>
</dbReference>
<feature type="domain" description="GH18" evidence="1">
    <location>
        <begin position="82"/>
        <end position="391"/>
    </location>
</feature>
<dbReference type="PANTHER" id="PTHR46066">
    <property type="entry name" value="CHITINASE DOMAIN-CONTAINING PROTEIN 1 FAMILY MEMBER"/>
    <property type="match status" value="1"/>
</dbReference>
<dbReference type="Proteomes" id="UP000298656">
    <property type="component" value="Chromosome 2"/>
</dbReference>
<dbReference type="InterPro" id="IPR011583">
    <property type="entry name" value="Chitinase_II/V-like_cat"/>
</dbReference>
<dbReference type="InterPro" id="IPR017853">
    <property type="entry name" value="GH"/>
</dbReference>
<dbReference type="AlphaFoldDB" id="A0A4P8IT40"/>
<proteinExistence type="predicted"/>
<evidence type="ECO:0000313" key="2">
    <source>
        <dbReference type="EMBL" id="QCP52368.1"/>
    </source>
</evidence>
<dbReference type="Pfam" id="PF00704">
    <property type="entry name" value="Glyco_hydro_18"/>
    <property type="match status" value="1"/>
</dbReference>
<dbReference type="InterPro" id="IPR001223">
    <property type="entry name" value="Glyco_hydro18_cat"/>
</dbReference>
<dbReference type="Gene3D" id="3.10.50.10">
    <property type="match status" value="1"/>
</dbReference>
<dbReference type="InterPro" id="IPR029070">
    <property type="entry name" value="Chitinase_insertion_sf"/>
</dbReference>
<dbReference type="SMART" id="SM00636">
    <property type="entry name" value="Glyco_18"/>
    <property type="match status" value="1"/>
</dbReference>
<dbReference type="SUPFAM" id="SSF51445">
    <property type="entry name" value="(Trans)glycosidases"/>
    <property type="match status" value="1"/>
</dbReference>